<evidence type="ECO:0000313" key="3">
    <source>
        <dbReference type="Proteomes" id="UP000036908"/>
    </source>
</evidence>
<gene>
    <name evidence="2" type="ORF">OB69_08325</name>
</gene>
<name>A0A0L8ALU4_9BACT</name>
<proteinExistence type="predicted"/>
<evidence type="ECO:0000313" key="2">
    <source>
        <dbReference type="EMBL" id="KOF03289.1"/>
    </source>
</evidence>
<sequence>MKKTIFLLLFIFVVVDAVNAQSFYSRRRDRSMMFSFGLGTSTYHGDLHDVLYDGFTARPNAGIGLRKKFGSQLSLRLDLNWYQIGGADSLNQKIKDRDNRFGGTDTRRPRNLSFRSNNLELSAMFVFNLIPVNNSYTRRPLINPYIYAGLGLSSNNPKALYQGDWVPLRPLQTELTPYSGRIMVVPVGLGVRLKANDAIDILLEAGYRHTFTDYLDDISKEHVDPTAFDALFGENTEKAALAKALSDRGPEGGFSERKAGWDRGNPLKNDAYYIFQIRLEMYLPDNFLSQLFSPSRKKPKFR</sequence>
<dbReference type="RefSeq" id="WP_053223239.1">
    <property type="nucleotide sequence ID" value="NZ_JSVA01000008.1"/>
</dbReference>
<dbReference type="OrthoDB" id="654178at2"/>
<comment type="caution">
    <text evidence="2">The sequence shown here is derived from an EMBL/GenBank/DDBJ whole genome shotgun (WGS) entry which is preliminary data.</text>
</comment>
<protein>
    <recommendedName>
        <fullName evidence="1">DUF6089 domain-containing protein</fullName>
    </recommendedName>
</protein>
<keyword evidence="3" id="KW-1185">Reference proteome</keyword>
<dbReference type="InterPro" id="IPR045743">
    <property type="entry name" value="DUF6089"/>
</dbReference>
<evidence type="ECO:0000259" key="1">
    <source>
        <dbReference type="Pfam" id="PF19573"/>
    </source>
</evidence>
<dbReference type="Proteomes" id="UP000036908">
    <property type="component" value="Unassembled WGS sequence"/>
</dbReference>
<accession>A0A0L8ALU4</accession>
<dbReference type="Pfam" id="PF19573">
    <property type="entry name" value="DUF6089"/>
    <property type="match status" value="1"/>
</dbReference>
<reference evidence="3" key="1">
    <citation type="submission" date="2014-11" db="EMBL/GenBank/DDBJ databases">
        <title>Genome sequencing of Roseivirga sp. D-25.</title>
        <authorList>
            <person name="Selvaratnam C."/>
            <person name="Thevarajoo S."/>
            <person name="Goh K.M."/>
            <person name="Eee R."/>
            <person name="Chan K.-G."/>
            <person name="Chong C.S."/>
        </authorList>
    </citation>
    <scope>NUCLEOTIDE SEQUENCE [LARGE SCALE GENOMIC DNA]</scope>
    <source>
        <strain evidence="3">D-25</strain>
    </source>
</reference>
<dbReference type="AlphaFoldDB" id="A0A0L8ALU4"/>
<feature type="domain" description="DUF6089" evidence="1">
    <location>
        <begin position="102"/>
        <end position="219"/>
    </location>
</feature>
<organism evidence="2 3">
    <name type="scientific">Roseivirga seohaensis subsp. aquiponti</name>
    <dbReference type="NCBI Taxonomy" id="1566026"/>
    <lineage>
        <taxon>Bacteria</taxon>
        <taxon>Pseudomonadati</taxon>
        <taxon>Bacteroidota</taxon>
        <taxon>Cytophagia</taxon>
        <taxon>Cytophagales</taxon>
        <taxon>Roseivirgaceae</taxon>
        <taxon>Roseivirga</taxon>
    </lineage>
</organism>
<dbReference type="PATRIC" id="fig|1566026.4.peg.3499"/>
<dbReference type="EMBL" id="JSVA01000008">
    <property type="protein sequence ID" value="KOF03289.1"/>
    <property type="molecule type" value="Genomic_DNA"/>
</dbReference>